<evidence type="ECO:0000256" key="1">
    <source>
        <dbReference type="SAM" id="MobiDB-lite"/>
    </source>
</evidence>
<dbReference type="AlphaFoldDB" id="I0ID12"/>
<accession>I0ID12</accession>
<organism evidence="2 3">
    <name type="scientific">Phycisphaera mikurensis (strain NBRC 102666 / KCTC 22515 / FYK2301M01)</name>
    <dbReference type="NCBI Taxonomy" id="1142394"/>
    <lineage>
        <taxon>Bacteria</taxon>
        <taxon>Pseudomonadati</taxon>
        <taxon>Planctomycetota</taxon>
        <taxon>Phycisphaerae</taxon>
        <taxon>Phycisphaerales</taxon>
        <taxon>Phycisphaeraceae</taxon>
        <taxon>Phycisphaera</taxon>
    </lineage>
</organism>
<sequence length="50" mass="5446">MARGWNHEIAILNVKTGRVKTDPATASPKSVTKGRCLPPTELRTPPRPPV</sequence>
<dbReference type="HOGENOM" id="CLU_3121015_0_0_0"/>
<name>I0ID12_PHYMF</name>
<keyword evidence="3" id="KW-1185">Reference proteome</keyword>
<proteinExistence type="predicted"/>
<evidence type="ECO:0000313" key="2">
    <source>
        <dbReference type="EMBL" id="BAM03150.1"/>
    </source>
</evidence>
<evidence type="ECO:0000313" key="3">
    <source>
        <dbReference type="Proteomes" id="UP000007881"/>
    </source>
</evidence>
<gene>
    <name evidence="2" type="ordered locus">PSMK_09910</name>
</gene>
<reference evidence="2 3" key="1">
    <citation type="submission" date="2012-02" db="EMBL/GenBank/DDBJ databases">
        <title>Complete genome sequence of Phycisphaera mikurensis NBRC 102666.</title>
        <authorList>
            <person name="Ankai A."/>
            <person name="Hosoyama A."/>
            <person name="Terui Y."/>
            <person name="Sekine M."/>
            <person name="Fukai R."/>
            <person name="Kato Y."/>
            <person name="Nakamura S."/>
            <person name="Yamada-Narita S."/>
            <person name="Kawakoshi A."/>
            <person name="Fukunaga Y."/>
            <person name="Yamazaki S."/>
            <person name="Fujita N."/>
        </authorList>
    </citation>
    <scope>NUCLEOTIDE SEQUENCE [LARGE SCALE GENOMIC DNA]</scope>
    <source>
        <strain evidence="3">NBRC 102666 / KCTC 22515 / FYK2301M01</strain>
    </source>
</reference>
<dbReference type="Proteomes" id="UP000007881">
    <property type="component" value="Chromosome"/>
</dbReference>
<dbReference type="KEGG" id="phm:PSMK_09910"/>
<dbReference type="EMBL" id="AP012338">
    <property type="protein sequence ID" value="BAM03150.1"/>
    <property type="molecule type" value="Genomic_DNA"/>
</dbReference>
<feature type="region of interest" description="Disordered" evidence="1">
    <location>
        <begin position="20"/>
        <end position="50"/>
    </location>
</feature>
<protein>
    <submittedName>
        <fullName evidence="2">Uncharacterized protein</fullName>
    </submittedName>
</protein>